<dbReference type="EMBL" id="FNVE01000002">
    <property type="protein sequence ID" value="SEF82748.1"/>
    <property type="molecule type" value="Genomic_DNA"/>
</dbReference>
<sequence>MLNLSGVSRVCLGLQNQTLDSYSPRARAAGVQVSRVARVFTRARACIYRNRLWCFLFMREQKTLSTLDTLDSYKKVFVFKRVLLSGVVSRVGGFVSRVGKQGVLR</sequence>
<reference evidence="1 2" key="1">
    <citation type="submission" date="2016-10" db="EMBL/GenBank/DDBJ databases">
        <authorList>
            <person name="Varghese N."/>
            <person name="Submissions S."/>
        </authorList>
    </citation>
    <scope>NUCLEOTIDE SEQUENCE [LARGE SCALE GENOMIC DNA]</scope>
    <source>
        <strain evidence="1 2">CECT 8317</strain>
    </source>
</reference>
<dbReference type="AlphaFoldDB" id="A0AAQ1JPB2"/>
<comment type="caution">
    <text evidence="1">The sequence shown here is derived from an EMBL/GenBank/DDBJ whole genome shotgun (WGS) entry which is preliminary data.</text>
</comment>
<name>A0AAQ1JPB2_9GAMM</name>
<dbReference type="Proteomes" id="UP000243518">
    <property type="component" value="Unassembled WGS sequence"/>
</dbReference>
<accession>A0AAQ1JPB2</accession>
<evidence type="ECO:0000313" key="1">
    <source>
        <dbReference type="EMBL" id="SEF82748.1"/>
    </source>
</evidence>
<evidence type="ECO:0000313" key="2">
    <source>
        <dbReference type="Proteomes" id="UP000243518"/>
    </source>
</evidence>
<gene>
    <name evidence="1" type="ORF">SAMN05216586_10240</name>
</gene>
<organism evidence="1 2">
    <name type="scientific">Halopseudomonas aestusnigri</name>
    <dbReference type="NCBI Taxonomy" id="857252"/>
    <lineage>
        <taxon>Bacteria</taxon>
        <taxon>Pseudomonadati</taxon>
        <taxon>Pseudomonadota</taxon>
        <taxon>Gammaproteobacteria</taxon>
        <taxon>Pseudomonadales</taxon>
        <taxon>Pseudomonadaceae</taxon>
        <taxon>Halopseudomonas</taxon>
    </lineage>
</organism>
<proteinExistence type="predicted"/>
<keyword evidence="2" id="KW-1185">Reference proteome</keyword>
<protein>
    <submittedName>
        <fullName evidence="1">Uncharacterized protein</fullName>
    </submittedName>
</protein>